<keyword evidence="3" id="KW-1185">Reference proteome</keyword>
<dbReference type="AlphaFoldDB" id="C7NSY3"/>
<dbReference type="KEGG" id="hut:Huta_0607"/>
<name>C7NSY3_HALUD</name>
<keyword evidence="1" id="KW-0812">Transmembrane</keyword>
<dbReference type="EMBL" id="CP001687">
    <property type="protein sequence ID" value="ACV10794.1"/>
    <property type="molecule type" value="Genomic_DNA"/>
</dbReference>
<evidence type="ECO:0000256" key="1">
    <source>
        <dbReference type="SAM" id="Phobius"/>
    </source>
</evidence>
<dbReference type="eggNOG" id="arCOG14926">
    <property type="taxonomic scope" value="Archaea"/>
</dbReference>
<keyword evidence="1" id="KW-1133">Transmembrane helix</keyword>
<gene>
    <name evidence="2" type="ordered locus">Huta_0607</name>
</gene>
<organism evidence="2 3">
    <name type="scientific">Halorhabdus utahensis (strain DSM 12940 / JCM 11049 / AX-2)</name>
    <dbReference type="NCBI Taxonomy" id="519442"/>
    <lineage>
        <taxon>Archaea</taxon>
        <taxon>Methanobacteriati</taxon>
        <taxon>Methanobacteriota</taxon>
        <taxon>Stenosarchaea group</taxon>
        <taxon>Halobacteria</taxon>
        <taxon>Halobacteriales</taxon>
        <taxon>Haloarculaceae</taxon>
        <taxon>Halorhabdus</taxon>
    </lineage>
</organism>
<feature type="transmembrane region" description="Helical" evidence="1">
    <location>
        <begin position="50"/>
        <end position="68"/>
    </location>
</feature>
<feature type="transmembrane region" description="Helical" evidence="1">
    <location>
        <begin position="98"/>
        <end position="119"/>
    </location>
</feature>
<dbReference type="RefSeq" id="WP_015788375.1">
    <property type="nucleotide sequence ID" value="NC_013158.1"/>
</dbReference>
<keyword evidence="1" id="KW-0472">Membrane</keyword>
<dbReference type="OrthoDB" id="381827at2157"/>
<evidence type="ECO:0000313" key="3">
    <source>
        <dbReference type="Proteomes" id="UP000002071"/>
    </source>
</evidence>
<evidence type="ECO:0000313" key="2">
    <source>
        <dbReference type="EMBL" id="ACV10794.1"/>
    </source>
</evidence>
<feature type="transmembrane region" description="Helical" evidence="1">
    <location>
        <begin position="75"/>
        <end position="92"/>
    </location>
</feature>
<protein>
    <submittedName>
        <fullName evidence="2">Uncharacterized protein</fullName>
    </submittedName>
</protein>
<proteinExistence type="predicted"/>
<accession>C7NSY3</accession>
<dbReference type="HOGENOM" id="CLU_151703_0_0_2"/>
<sequence length="141" mass="14604">MDLKRYAFVDQPLAVALRIGPHALSLGGCLLGILTVVPVSSVAGIQTGRLGAGAFALALAVVAGTGVADDRYLRPVVATVLAIALGTIAISPDTIVDAATVTQITMTAYVVWIVIGQLANIGMDQREDPAVGDHPRDEWSE</sequence>
<dbReference type="GeneID" id="8382875"/>
<dbReference type="PROSITE" id="PS51257">
    <property type="entry name" value="PROKAR_LIPOPROTEIN"/>
    <property type="match status" value="1"/>
</dbReference>
<reference evidence="2 3" key="1">
    <citation type="journal article" date="2009" name="Stand. Genomic Sci.">
        <title>Complete genome sequence of Halorhabdus utahensis type strain (AX-2).</title>
        <authorList>
            <person name="Anderson I."/>
            <person name="Tindall B.J."/>
            <person name="Pomrenke H."/>
            <person name="Goker M."/>
            <person name="Lapidus A."/>
            <person name="Nolan M."/>
            <person name="Copeland A."/>
            <person name="Glavina Del Rio T."/>
            <person name="Chen F."/>
            <person name="Tice H."/>
            <person name="Cheng J.F."/>
            <person name="Lucas S."/>
            <person name="Chertkov O."/>
            <person name="Bruce D."/>
            <person name="Brettin T."/>
            <person name="Detter J.C."/>
            <person name="Han C."/>
            <person name="Goodwin L."/>
            <person name="Land M."/>
            <person name="Hauser L."/>
            <person name="Chang Y.J."/>
            <person name="Jeffries C.D."/>
            <person name="Pitluck S."/>
            <person name="Pati A."/>
            <person name="Mavromatis K."/>
            <person name="Ivanova N."/>
            <person name="Ovchinnikova G."/>
            <person name="Chen A."/>
            <person name="Palaniappan K."/>
            <person name="Chain P."/>
            <person name="Rohde M."/>
            <person name="Bristow J."/>
            <person name="Eisen J.A."/>
            <person name="Markowitz V."/>
            <person name="Hugenholtz P."/>
            <person name="Kyrpides N.C."/>
            <person name="Klenk H.P."/>
        </authorList>
    </citation>
    <scope>NUCLEOTIDE SEQUENCE [LARGE SCALE GENOMIC DNA]</scope>
    <source>
        <strain evidence="3">DSM 12940 / JCM 11049 / AX-2</strain>
    </source>
</reference>
<dbReference type="Proteomes" id="UP000002071">
    <property type="component" value="Chromosome"/>
</dbReference>
<feature type="transmembrane region" description="Helical" evidence="1">
    <location>
        <begin position="21"/>
        <end position="44"/>
    </location>
</feature>